<sequence>MGLAHFTISELQNCMFNRANHMKKKWNSEFDAFLKENINKLSKDKIAITLGVKPDAIDRARVRLGLPAFPKWASEDDRILAENAEIKTISELASMLQRSKSQIDIRLDWLGKTAKAVSSEKQSYLSENQKEIIKKNRLRLSFKQIKKLLGISTSHLKGALNTLNIELKHKSPFSVDEVSYIAQNYANRGARHCAEHIGRTKKSVEAKALSLKIKMGNKKIWTIEDDRFLVENIQMLGCEQVALELGRTLAAVKFRRAFLKPTRERRVFSKAEIDFIIDNYSSFGCVWISNELNTSVDKVVGKANRLGLKPVSRILLSMDIEFIRDNYQKYGATWVAERISCTIQNVLEIANEFELTFKRTRWTKDEDKFLLDNYQNLTLREISEKLNRPYKSTVTRRTRLFKKTTYNP</sequence>
<evidence type="ECO:0000313" key="1">
    <source>
        <dbReference type="EMBL" id="QLJ17379.1"/>
    </source>
</evidence>
<organism evidence="1 2">
    <name type="scientific">Pseudomonas putida</name>
    <name type="common">Arthrobacter siderocapsulatus</name>
    <dbReference type="NCBI Taxonomy" id="303"/>
    <lineage>
        <taxon>Bacteria</taxon>
        <taxon>Pseudomonadati</taxon>
        <taxon>Pseudomonadota</taxon>
        <taxon>Gammaproteobacteria</taxon>
        <taxon>Pseudomonadales</taxon>
        <taxon>Pseudomonadaceae</taxon>
        <taxon>Pseudomonas</taxon>
    </lineage>
</organism>
<keyword evidence="1" id="KW-0614">Plasmid</keyword>
<gene>
    <name evidence="1" type="ORF">H0H12_29105</name>
</gene>
<evidence type="ECO:0000313" key="2">
    <source>
        <dbReference type="Proteomes" id="UP000510934"/>
    </source>
</evidence>
<name>A0A7D6A4V8_PSEPU</name>
<reference evidence="1 2" key="1">
    <citation type="journal article" date="2009" name="Mikrobiologiia">
        <title>[Phenanthren biodegradation and interaction of Pseudomonas putida BS3701 and Burkholderia sp.BS3702 in plant rhizosphere].</title>
        <authorList>
            <person name="Ovchinnikova A.A."/>
            <person name="Vetrova A.A."/>
            <person name="Filonov A.E."/>
            <person name="Boronin A.M."/>
        </authorList>
    </citation>
    <scope>NUCLEOTIDE SEQUENCE [LARGE SCALE GENOMIC DNA]</scope>
    <source>
        <strain evidence="1 2">BS3701</strain>
        <plasmid evidence="2">pbs1141</plasmid>
    </source>
</reference>
<dbReference type="EMBL" id="CP059053">
    <property type="protein sequence ID" value="QLJ17379.1"/>
    <property type="molecule type" value="Genomic_DNA"/>
</dbReference>
<dbReference type="AlphaFoldDB" id="A0A7D6A4V8"/>
<protein>
    <submittedName>
        <fullName evidence="1">Uncharacterized protein</fullName>
    </submittedName>
</protein>
<dbReference type="Proteomes" id="UP000510934">
    <property type="component" value="Plasmid pBS1141"/>
</dbReference>
<accession>A0A7D6A4V8</accession>
<geneLocation type="plasmid" evidence="2">
    <name>pbs1141</name>
</geneLocation>
<proteinExistence type="predicted"/>
<dbReference type="RefSeq" id="WP_169838415.1">
    <property type="nucleotide sequence ID" value="NZ_CP059053.1"/>
</dbReference>